<evidence type="ECO:0000313" key="3">
    <source>
        <dbReference type="EMBL" id="CAH3040000.1"/>
    </source>
</evidence>
<feature type="coiled-coil region" evidence="1">
    <location>
        <begin position="1"/>
        <end position="35"/>
    </location>
</feature>
<evidence type="ECO:0000313" key="4">
    <source>
        <dbReference type="Proteomes" id="UP001159428"/>
    </source>
</evidence>
<comment type="caution">
    <text evidence="3">The sequence shown here is derived from an EMBL/GenBank/DDBJ whole genome shotgun (WGS) entry which is preliminary data.</text>
</comment>
<feature type="compositionally biased region" description="Basic and acidic residues" evidence="2">
    <location>
        <begin position="444"/>
        <end position="460"/>
    </location>
</feature>
<feature type="region of interest" description="Disordered" evidence="2">
    <location>
        <begin position="443"/>
        <end position="672"/>
    </location>
</feature>
<feature type="compositionally biased region" description="Basic and acidic residues" evidence="2">
    <location>
        <begin position="214"/>
        <end position="227"/>
    </location>
</feature>
<feature type="region of interest" description="Disordered" evidence="2">
    <location>
        <begin position="213"/>
        <end position="241"/>
    </location>
</feature>
<evidence type="ECO:0000256" key="1">
    <source>
        <dbReference type="SAM" id="Coils"/>
    </source>
</evidence>
<gene>
    <name evidence="3" type="ORF">PMEA_00025603</name>
</gene>
<feature type="compositionally biased region" description="Basic residues" evidence="2">
    <location>
        <begin position="282"/>
        <end position="291"/>
    </location>
</feature>
<proteinExistence type="predicted"/>
<feature type="compositionally biased region" description="Basic and acidic residues" evidence="2">
    <location>
        <begin position="570"/>
        <end position="605"/>
    </location>
</feature>
<feature type="compositionally biased region" description="Basic and acidic residues" evidence="2">
    <location>
        <begin position="292"/>
        <end position="313"/>
    </location>
</feature>
<evidence type="ECO:0000256" key="2">
    <source>
        <dbReference type="SAM" id="MobiDB-lite"/>
    </source>
</evidence>
<protein>
    <submittedName>
        <fullName evidence="3">Uncharacterized protein</fullName>
    </submittedName>
</protein>
<organism evidence="3 4">
    <name type="scientific">Pocillopora meandrina</name>
    <dbReference type="NCBI Taxonomy" id="46732"/>
    <lineage>
        <taxon>Eukaryota</taxon>
        <taxon>Metazoa</taxon>
        <taxon>Cnidaria</taxon>
        <taxon>Anthozoa</taxon>
        <taxon>Hexacorallia</taxon>
        <taxon>Scleractinia</taxon>
        <taxon>Astrocoeniina</taxon>
        <taxon>Pocilloporidae</taxon>
        <taxon>Pocillopora</taxon>
    </lineage>
</organism>
<dbReference type="EMBL" id="CALNXJ010000005">
    <property type="protein sequence ID" value="CAH3040000.1"/>
    <property type="molecule type" value="Genomic_DNA"/>
</dbReference>
<feature type="compositionally biased region" description="Basic and acidic residues" evidence="2">
    <location>
        <begin position="97"/>
        <end position="106"/>
    </location>
</feature>
<feature type="compositionally biased region" description="Basic and acidic residues" evidence="2">
    <location>
        <begin position="533"/>
        <end position="550"/>
    </location>
</feature>
<keyword evidence="1" id="KW-0175">Coiled coil</keyword>
<dbReference type="AlphaFoldDB" id="A0AAU9VV14"/>
<feature type="region of interest" description="Disordered" evidence="2">
    <location>
        <begin position="83"/>
        <end position="109"/>
    </location>
</feature>
<feature type="non-terminal residue" evidence="3">
    <location>
        <position position="1"/>
    </location>
</feature>
<feature type="non-terminal residue" evidence="3">
    <location>
        <position position="818"/>
    </location>
</feature>
<name>A0AAU9VV14_9CNID</name>
<accession>A0AAU9VV14</accession>
<dbReference type="Proteomes" id="UP001159428">
    <property type="component" value="Unassembled WGS sequence"/>
</dbReference>
<sequence>ISGNYNAIQRLEEVIEMAERESRLLANEINQWLIQESGGMIKEDEKMHLRSTRSVDDFDEGAQTDADLLSEVSRPIVRRDIAKNERLHNKGKGSVAVKKEDKKAEGSSHLLKKPGLNIRMDKHPVKKTSQKKKVEDREKGTKVLTAAKAKRVSRPQDKKAIQKVSTDEISKENLVNALIGGDTRLNIHSGIPEKAYRELVEYFAGGEQSTIEASSKKSEIAHPEGDQKQTGPKKMVRRKLTKKHKRILAILAKMDPNVLRKYFHLKGFDKYWKLMQSIRKSHSVKQNLGKKQKGDDDKKVTKKVKDALPEKSKSSPRLVHLAKPMQFHKLAKQQHTNKVIPQQKKVKYNPSKGTNKDATTKNVGKKKTANKVTKNETAKKLVKDRAKENLQKQVVVQGSSSLKGRKSEEHTQKLVTMKDKAANIENKHGHKAVVEHKTRKIVKSHHDQGKDLPKKVKSEVNSKVGGKGKNSHVVKDGAPASIVPHVKDANTQNKAPTGGKPKSSQVQVRPKQEDETKVGFKLTDLKQTVLAKTTKDKPKHGKDLPKHATEVMKVTPNKMKDSGKQSTMKSLEKHKELLGKDQSIHHSEKSKTEPQKHKETLEEQLKAMSPKGSKPSKVLSDRNNSLAEHGKNPSQIPKAVSVNEQHDVKTTQVEKKPESKDDKSSSVKQPVSGASKIDILKEKIIKTNNLKFKVAQALLAHCETQNRLRQVFDDVNNSLKKAASLAKAIGAKFGIKARDIERMTSEHTEGAVEQFLNQDILEFFKKAGENAIKAISGLIPGGKPTSQMNTQPRGPRIPLNTINEDSIKPVIPYKRNSI</sequence>
<reference evidence="3 4" key="1">
    <citation type="submission" date="2022-05" db="EMBL/GenBank/DDBJ databases">
        <authorList>
            <consortium name="Genoscope - CEA"/>
            <person name="William W."/>
        </authorList>
    </citation>
    <scope>NUCLEOTIDE SEQUENCE [LARGE SCALE GENOMIC DNA]</scope>
</reference>
<feature type="region of interest" description="Disordered" evidence="2">
    <location>
        <begin position="282"/>
        <end position="315"/>
    </location>
</feature>
<keyword evidence="4" id="KW-1185">Reference proteome</keyword>
<feature type="region of interest" description="Disordered" evidence="2">
    <location>
        <begin position="346"/>
        <end position="373"/>
    </location>
</feature>
<feature type="compositionally biased region" description="Basic and acidic residues" evidence="2">
    <location>
        <begin position="644"/>
        <end position="665"/>
    </location>
</feature>